<dbReference type="PANTHER" id="PTHR42044">
    <property type="entry name" value="DUF676 DOMAIN-CONTAINING PROTEIN-RELATED"/>
    <property type="match status" value="1"/>
</dbReference>
<evidence type="ECO:0000313" key="4">
    <source>
        <dbReference type="Proteomes" id="UP001175261"/>
    </source>
</evidence>
<evidence type="ECO:0000313" key="3">
    <source>
        <dbReference type="EMBL" id="KAK0384464.1"/>
    </source>
</evidence>
<comment type="caution">
    <text evidence="3">The sequence shown here is derived from an EMBL/GenBank/DDBJ whole genome shotgun (WGS) entry which is preliminary data.</text>
</comment>
<accession>A0AA39GCL1</accession>
<sequence length="513" mass="57412">MVLSTEFYRSQVGGTSVINYSYTDYPLRLFLKDVYFFLVYIWALPWVLMPVYPEGGELDELYPTWKNIYCILVHFVLCVMQLAFILALPFALIFPVWIDAVAIGVFMTVNYLLCHTLNGSQLQFTSDENYAAALPEHEHEQWVFLNGVAVGEHWMKSNLNRLAITFKRPILGIHNRTSGILFDVVECLVQRNFGYATGDVRMCYKVMRELLYDPKKSKVIFILHSQGGIEGGLVLDWLLQEMPQDLLAKLEVYTFGNAANHFNNPHRHAISQALAMTKGHEAMNTVFTETAYATPDTSPVDARTGTNGRADVEANGKVPPTLRKETSSAMSRTSVAAEDRAIGHVEHYAHSTDFVAIWGVLHFATNRMGSPQLPRFLGRLFARSTGRGGHQFNQHYLDGMFPLARDPKTGEPTGADEHNEFMEEVVKVGKEGTAMQNAREAFDITYAGAGGFGSGDIMTPVEVHNHGGEKPKKHGDVKVKDLSRLWKYRNGMSPAETPPMLIMQGGIVRNATL</sequence>
<dbReference type="Proteomes" id="UP001175261">
    <property type="component" value="Unassembled WGS sequence"/>
</dbReference>
<dbReference type="PANTHER" id="PTHR42044:SF1">
    <property type="entry name" value="DUF676 DOMAIN-CONTAINING PROTEIN"/>
    <property type="match status" value="1"/>
</dbReference>
<evidence type="ECO:0000256" key="1">
    <source>
        <dbReference type="SAM" id="MobiDB-lite"/>
    </source>
</evidence>
<feature type="transmembrane region" description="Helical" evidence="2">
    <location>
        <begin position="64"/>
        <end position="85"/>
    </location>
</feature>
<dbReference type="AlphaFoldDB" id="A0AA39GCL1"/>
<dbReference type="EMBL" id="JAPDFR010000008">
    <property type="protein sequence ID" value="KAK0384464.1"/>
    <property type="molecule type" value="Genomic_DNA"/>
</dbReference>
<name>A0AA39GCL1_SARSR</name>
<protein>
    <submittedName>
        <fullName evidence="3">Uncharacterized protein</fullName>
    </submittedName>
</protein>
<organism evidence="3 4">
    <name type="scientific">Sarocladium strictum</name>
    <name type="common">Black bundle disease fungus</name>
    <name type="synonym">Acremonium strictum</name>
    <dbReference type="NCBI Taxonomy" id="5046"/>
    <lineage>
        <taxon>Eukaryota</taxon>
        <taxon>Fungi</taxon>
        <taxon>Dikarya</taxon>
        <taxon>Ascomycota</taxon>
        <taxon>Pezizomycotina</taxon>
        <taxon>Sordariomycetes</taxon>
        <taxon>Hypocreomycetidae</taxon>
        <taxon>Hypocreales</taxon>
        <taxon>Sarocladiaceae</taxon>
        <taxon>Sarocladium</taxon>
    </lineage>
</organism>
<feature type="region of interest" description="Disordered" evidence="1">
    <location>
        <begin position="295"/>
        <end position="334"/>
    </location>
</feature>
<reference evidence="3" key="1">
    <citation type="submission" date="2022-10" db="EMBL/GenBank/DDBJ databases">
        <title>Determination and structural analysis of whole genome sequence of Sarocladium strictum F4-1.</title>
        <authorList>
            <person name="Hu L."/>
            <person name="Jiang Y."/>
        </authorList>
    </citation>
    <scope>NUCLEOTIDE SEQUENCE</scope>
    <source>
        <strain evidence="3">F4-1</strain>
    </source>
</reference>
<keyword evidence="4" id="KW-1185">Reference proteome</keyword>
<keyword evidence="2" id="KW-0472">Membrane</keyword>
<keyword evidence="2" id="KW-0812">Transmembrane</keyword>
<keyword evidence="2" id="KW-1133">Transmembrane helix</keyword>
<gene>
    <name evidence="3" type="ORF">NLU13_8550</name>
</gene>
<feature type="transmembrane region" description="Helical" evidence="2">
    <location>
        <begin position="92"/>
        <end position="113"/>
    </location>
</feature>
<feature type="transmembrane region" description="Helical" evidence="2">
    <location>
        <begin position="34"/>
        <end position="52"/>
    </location>
</feature>
<evidence type="ECO:0000256" key="2">
    <source>
        <dbReference type="SAM" id="Phobius"/>
    </source>
</evidence>
<proteinExistence type="predicted"/>